<accession>A0A6J6U2I7</accession>
<protein>
    <submittedName>
        <fullName evidence="1">Unannotated protein</fullName>
    </submittedName>
</protein>
<reference evidence="1" key="1">
    <citation type="submission" date="2020-05" db="EMBL/GenBank/DDBJ databases">
        <authorList>
            <person name="Chiriac C."/>
            <person name="Salcher M."/>
            <person name="Ghai R."/>
            <person name="Kavagutti S V."/>
        </authorList>
    </citation>
    <scope>NUCLEOTIDE SEQUENCE</scope>
</reference>
<evidence type="ECO:0000313" key="1">
    <source>
        <dbReference type="EMBL" id="CAB4754150.1"/>
    </source>
</evidence>
<sequence>MVDGENAVIVVEVGQVLFEDSLEVGRQGSRTFCVAQLLAFNVETRCLRPLQINLERTTDDVLVQAFFELPH</sequence>
<dbReference type="AlphaFoldDB" id="A0A6J6U2I7"/>
<organism evidence="1">
    <name type="scientific">freshwater metagenome</name>
    <dbReference type="NCBI Taxonomy" id="449393"/>
    <lineage>
        <taxon>unclassified sequences</taxon>
        <taxon>metagenomes</taxon>
        <taxon>ecological metagenomes</taxon>
    </lineage>
</organism>
<proteinExistence type="predicted"/>
<dbReference type="EMBL" id="CAEZYZ010000157">
    <property type="protein sequence ID" value="CAB4754150.1"/>
    <property type="molecule type" value="Genomic_DNA"/>
</dbReference>
<name>A0A6J6U2I7_9ZZZZ</name>
<gene>
    <name evidence="1" type="ORF">UFOPK2810_00986</name>
</gene>